<sequence>MEIYDVIIVGSGPAGMTAAIYAKRANLDVLLLDKLAPGGQIINTYEIQNYPGFSSVNGADLAMQVFEHTQALGIEFDYGTVEKIETEEREDGGCGTIKIVTCAEGKTYRSLAVILATGTKPRMLHVPNELDFAGKSISWCAICDGAKYRDKSVIVIGGGNSAVEESIYLAEMAKKVTVVTMLDLTADPMACDKLKSLPNVEVYEWFDIKEFLPGAVFTGLRAVSSKTGEEIVVYGDGAFEYIGLQPVTEPFAGLGILESHGYIEANERMETAVPGIFGAGDSNSKLLRQIVTACSDGAVAAQSAAAYKKKCMG</sequence>
<dbReference type="PRINTS" id="PR00368">
    <property type="entry name" value="FADPNR"/>
</dbReference>
<keyword evidence="4" id="KW-1015">Disulfide bond</keyword>
<keyword evidence="2" id="KW-0274">FAD</keyword>
<evidence type="ECO:0000256" key="4">
    <source>
        <dbReference type="ARBA" id="ARBA00023157"/>
    </source>
</evidence>
<dbReference type="PROSITE" id="PS00573">
    <property type="entry name" value="PYRIDINE_REDOX_2"/>
    <property type="match status" value="1"/>
</dbReference>
<name>A0A174LHG7_9FIRM</name>
<proteinExistence type="predicted"/>
<evidence type="ECO:0000313" key="8">
    <source>
        <dbReference type="Proteomes" id="UP000095651"/>
    </source>
</evidence>
<dbReference type="EC" id="1.8.1.9" evidence="7"/>
<keyword evidence="5" id="KW-0676">Redox-active center</keyword>
<evidence type="ECO:0000256" key="3">
    <source>
        <dbReference type="ARBA" id="ARBA00023002"/>
    </source>
</evidence>
<dbReference type="InterPro" id="IPR036188">
    <property type="entry name" value="FAD/NAD-bd_sf"/>
</dbReference>
<dbReference type="InterPro" id="IPR008255">
    <property type="entry name" value="Pyr_nucl-diS_OxRdtase_2_AS"/>
</dbReference>
<reference evidence="7 8" key="1">
    <citation type="submission" date="2015-09" db="EMBL/GenBank/DDBJ databases">
        <authorList>
            <consortium name="Pathogen Informatics"/>
        </authorList>
    </citation>
    <scope>NUCLEOTIDE SEQUENCE [LARGE SCALE GENOMIC DNA]</scope>
    <source>
        <strain evidence="7 8">2789STDY5608850</strain>
    </source>
</reference>
<dbReference type="Proteomes" id="UP000095651">
    <property type="component" value="Unassembled WGS sequence"/>
</dbReference>
<keyword evidence="3 7" id="KW-0560">Oxidoreductase</keyword>
<dbReference type="PANTHER" id="PTHR48105">
    <property type="entry name" value="THIOREDOXIN REDUCTASE 1-RELATED-RELATED"/>
    <property type="match status" value="1"/>
</dbReference>
<evidence type="ECO:0000256" key="1">
    <source>
        <dbReference type="ARBA" id="ARBA00022630"/>
    </source>
</evidence>
<accession>A0A174LHG7</accession>
<evidence type="ECO:0000313" key="7">
    <source>
        <dbReference type="EMBL" id="CUP22166.1"/>
    </source>
</evidence>
<dbReference type="InterPro" id="IPR050097">
    <property type="entry name" value="Ferredoxin-NADP_redctase_2"/>
</dbReference>
<evidence type="ECO:0000256" key="5">
    <source>
        <dbReference type="ARBA" id="ARBA00023284"/>
    </source>
</evidence>
<dbReference type="AlphaFoldDB" id="A0A174LHG7"/>
<dbReference type="EMBL" id="CYZE01000021">
    <property type="protein sequence ID" value="CUP22166.1"/>
    <property type="molecule type" value="Genomic_DNA"/>
</dbReference>
<evidence type="ECO:0000259" key="6">
    <source>
        <dbReference type="Pfam" id="PF07992"/>
    </source>
</evidence>
<feature type="domain" description="FAD/NAD(P)-binding" evidence="6">
    <location>
        <begin position="4"/>
        <end position="297"/>
    </location>
</feature>
<keyword evidence="1" id="KW-0285">Flavoprotein</keyword>
<evidence type="ECO:0000256" key="2">
    <source>
        <dbReference type="ARBA" id="ARBA00022827"/>
    </source>
</evidence>
<dbReference type="Gene3D" id="3.50.50.60">
    <property type="entry name" value="FAD/NAD(P)-binding domain"/>
    <property type="match status" value="2"/>
</dbReference>
<dbReference type="InterPro" id="IPR023753">
    <property type="entry name" value="FAD/NAD-binding_dom"/>
</dbReference>
<dbReference type="GO" id="GO:0004791">
    <property type="term" value="F:thioredoxin-disulfide reductase (NADPH) activity"/>
    <property type="evidence" value="ECO:0007669"/>
    <property type="project" value="UniProtKB-EC"/>
</dbReference>
<dbReference type="PRINTS" id="PR00469">
    <property type="entry name" value="PNDRDTASEII"/>
</dbReference>
<organism evidence="7 8">
    <name type="scientific">Hungatella hathewayi</name>
    <dbReference type="NCBI Taxonomy" id="154046"/>
    <lineage>
        <taxon>Bacteria</taxon>
        <taxon>Bacillati</taxon>
        <taxon>Bacillota</taxon>
        <taxon>Clostridia</taxon>
        <taxon>Lachnospirales</taxon>
        <taxon>Lachnospiraceae</taxon>
        <taxon>Hungatella</taxon>
    </lineage>
</organism>
<gene>
    <name evidence="7" type="primary">trxB_6</name>
    <name evidence="7" type="ORF">ERS852407_05338</name>
</gene>
<dbReference type="SUPFAM" id="SSF51905">
    <property type="entry name" value="FAD/NAD(P)-binding domain"/>
    <property type="match status" value="1"/>
</dbReference>
<protein>
    <submittedName>
        <fullName evidence="7">Thioredoxin-disulfide reductase</fullName>
        <ecNumber evidence="7">1.8.1.9</ecNumber>
    </submittedName>
</protein>
<dbReference type="RefSeq" id="WP_055659808.1">
    <property type="nucleotide sequence ID" value="NZ_CABIXC010000021.1"/>
</dbReference>
<dbReference type="Pfam" id="PF07992">
    <property type="entry name" value="Pyr_redox_2"/>
    <property type="match status" value="1"/>
</dbReference>